<evidence type="ECO:0000256" key="4">
    <source>
        <dbReference type="ARBA" id="ARBA00022475"/>
    </source>
</evidence>
<keyword evidence="4" id="KW-1003">Cell membrane</keyword>
<sequence>MDRQTPGLGRLMSVVMMICVPTTATVLGLAALGMLPIGAAVLSVLLVWMLTALLVRFAFRDLLAATRYLRDLGTHASEESPPPPELRLDVAQSVVSAGRVLDRLWRRREQHLRDQVSSSERVLDTLPDPLLMLDGEAIITRANRAARTLFARSMTGQEITTVLRDPGVLDAVEAVLEKIPTRQVGWVMPGSVEREFEVRATRLPARGIDGSLVMVTLHDITALRRLEQMRADFVANASHELRTPLASLIGFTETLATSAQDDSEARERFLSIMLEQGRRMQRLIEDLLSLSRIEMEEHSPPADPVNLIGVIETVGRLLEIRAREKSMEIRVETTSTPVPEVIGDTDQLAQILQNLVDNALKYGRPATPVVIRLGVVERGPAAMPSAVRAPCLKVSVIDRGEGIAKEHLPRLTERFYRVDKARSRALGGTGLGLAIVKHVVARHRGALTLESEIGRGTTVNVFLPLYVSPGAEGPV</sequence>
<proteinExistence type="predicted"/>
<dbReference type="InterPro" id="IPR003661">
    <property type="entry name" value="HisK_dim/P_dom"/>
</dbReference>
<evidence type="ECO:0000256" key="12">
    <source>
        <dbReference type="SAM" id="Phobius"/>
    </source>
</evidence>
<dbReference type="GO" id="GO:0005524">
    <property type="term" value="F:ATP binding"/>
    <property type="evidence" value="ECO:0007669"/>
    <property type="project" value="UniProtKB-KW"/>
</dbReference>
<dbReference type="InterPro" id="IPR036890">
    <property type="entry name" value="HATPase_C_sf"/>
</dbReference>
<keyword evidence="15" id="KW-1185">Reference proteome</keyword>
<dbReference type="CDD" id="cd00130">
    <property type="entry name" value="PAS"/>
    <property type="match status" value="1"/>
</dbReference>
<dbReference type="GO" id="GO:0004721">
    <property type="term" value="F:phosphoprotein phosphatase activity"/>
    <property type="evidence" value="ECO:0007669"/>
    <property type="project" value="TreeGrafter"/>
</dbReference>
<dbReference type="SUPFAM" id="SSF55785">
    <property type="entry name" value="PYP-like sensor domain (PAS domain)"/>
    <property type="match status" value="1"/>
</dbReference>
<dbReference type="InterPro" id="IPR036097">
    <property type="entry name" value="HisK_dim/P_sf"/>
</dbReference>
<evidence type="ECO:0000256" key="2">
    <source>
        <dbReference type="ARBA" id="ARBA00004236"/>
    </source>
</evidence>
<dbReference type="AlphaFoldDB" id="A0A512H5X5"/>
<dbReference type="EMBL" id="BJZO01000017">
    <property type="protein sequence ID" value="GEO80842.1"/>
    <property type="molecule type" value="Genomic_DNA"/>
</dbReference>
<keyword evidence="10" id="KW-0902">Two-component regulatory system</keyword>
<dbReference type="EC" id="2.7.13.3" evidence="3"/>
<gene>
    <name evidence="14" type="ORF">ROR02_09730</name>
</gene>
<keyword evidence="7" id="KW-0547">Nucleotide-binding</keyword>
<keyword evidence="5" id="KW-0597">Phosphoprotein</keyword>
<keyword evidence="9" id="KW-0067">ATP-binding</keyword>
<dbReference type="SUPFAM" id="SSF47384">
    <property type="entry name" value="Homodimeric domain of signal transducing histidine kinase"/>
    <property type="match status" value="1"/>
</dbReference>
<dbReference type="InterPro" id="IPR004358">
    <property type="entry name" value="Sig_transdc_His_kin-like_C"/>
</dbReference>
<dbReference type="GO" id="GO:0005886">
    <property type="term" value="C:plasma membrane"/>
    <property type="evidence" value="ECO:0007669"/>
    <property type="project" value="UniProtKB-SubCell"/>
</dbReference>
<dbReference type="RefSeq" id="WP_147162887.1">
    <property type="nucleotide sequence ID" value="NZ_BJZO01000017.1"/>
</dbReference>
<evidence type="ECO:0000259" key="13">
    <source>
        <dbReference type="PROSITE" id="PS50109"/>
    </source>
</evidence>
<name>A0A512H5X5_9PROT</name>
<evidence type="ECO:0000256" key="6">
    <source>
        <dbReference type="ARBA" id="ARBA00022679"/>
    </source>
</evidence>
<evidence type="ECO:0000313" key="14">
    <source>
        <dbReference type="EMBL" id="GEO80842.1"/>
    </source>
</evidence>
<dbReference type="PANTHER" id="PTHR45453:SF1">
    <property type="entry name" value="PHOSPHATE REGULON SENSOR PROTEIN PHOR"/>
    <property type="match status" value="1"/>
</dbReference>
<organism evidence="14 15">
    <name type="scientific">Pararhodospirillum oryzae</name>
    <dbReference type="NCBI Taxonomy" id="478448"/>
    <lineage>
        <taxon>Bacteria</taxon>
        <taxon>Pseudomonadati</taxon>
        <taxon>Pseudomonadota</taxon>
        <taxon>Alphaproteobacteria</taxon>
        <taxon>Rhodospirillales</taxon>
        <taxon>Rhodospirillaceae</taxon>
        <taxon>Pararhodospirillum</taxon>
    </lineage>
</organism>
<evidence type="ECO:0000256" key="10">
    <source>
        <dbReference type="ARBA" id="ARBA00023012"/>
    </source>
</evidence>
<dbReference type="InterPro" id="IPR003594">
    <property type="entry name" value="HATPase_dom"/>
</dbReference>
<comment type="subcellular location">
    <subcellularLocation>
        <location evidence="2">Cell membrane</location>
    </subcellularLocation>
</comment>
<dbReference type="InterPro" id="IPR005467">
    <property type="entry name" value="His_kinase_dom"/>
</dbReference>
<dbReference type="OrthoDB" id="9813151at2"/>
<evidence type="ECO:0000256" key="7">
    <source>
        <dbReference type="ARBA" id="ARBA00022741"/>
    </source>
</evidence>
<dbReference type="Pfam" id="PF00512">
    <property type="entry name" value="HisKA"/>
    <property type="match status" value="1"/>
</dbReference>
<dbReference type="InterPro" id="IPR000014">
    <property type="entry name" value="PAS"/>
</dbReference>
<evidence type="ECO:0000256" key="11">
    <source>
        <dbReference type="ARBA" id="ARBA00023136"/>
    </source>
</evidence>
<dbReference type="Proteomes" id="UP000321567">
    <property type="component" value="Unassembled WGS sequence"/>
</dbReference>
<dbReference type="Gene3D" id="3.30.565.10">
    <property type="entry name" value="Histidine kinase-like ATPase, C-terminal domain"/>
    <property type="match status" value="1"/>
</dbReference>
<evidence type="ECO:0000256" key="8">
    <source>
        <dbReference type="ARBA" id="ARBA00022777"/>
    </source>
</evidence>
<keyword evidence="12" id="KW-0812">Transmembrane</keyword>
<keyword evidence="8 14" id="KW-0418">Kinase</keyword>
<evidence type="ECO:0000256" key="9">
    <source>
        <dbReference type="ARBA" id="ARBA00022840"/>
    </source>
</evidence>
<dbReference type="PANTHER" id="PTHR45453">
    <property type="entry name" value="PHOSPHATE REGULON SENSOR PROTEIN PHOR"/>
    <property type="match status" value="1"/>
</dbReference>
<dbReference type="SMART" id="SM00388">
    <property type="entry name" value="HisKA"/>
    <property type="match status" value="1"/>
</dbReference>
<dbReference type="InterPro" id="IPR050351">
    <property type="entry name" value="BphY/WalK/GraS-like"/>
</dbReference>
<dbReference type="Gene3D" id="3.30.450.20">
    <property type="entry name" value="PAS domain"/>
    <property type="match status" value="1"/>
</dbReference>
<comment type="caution">
    <text evidence="14">The sequence shown here is derived from an EMBL/GenBank/DDBJ whole genome shotgun (WGS) entry which is preliminary data.</text>
</comment>
<dbReference type="CDD" id="cd00082">
    <property type="entry name" value="HisKA"/>
    <property type="match status" value="1"/>
</dbReference>
<feature type="domain" description="Histidine kinase" evidence="13">
    <location>
        <begin position="236"/>
        <end position="467"/>
    </location>
</feature>
<dbReference type="Gene3D" id="1.10.287.130">
    <property type="match status" value="1"/>
</dbReference>
<feature type="transmembrane region" description="Helical" evidence="12">
    <location>
        <begin position="37"/>
        <end position="59"/>
    </location>
</feature>
<keyword evidence="11 12" id="KW-0472">Membrane</keyword>
<dbReference type="PROSITE" id="PS50109">
    <property type="entry name" value="HIS_KIN"/>
    <property type="match status" value="1"/>
</dbReference>
<protein>
    <recommendedName>
        <fullName evidence="3">histidine kinase</fullName>
        <ecNumber evidence="3">2.7.13.3</ecNumber>
    </recommendedName>
</protein>
<keyword evidence="6" id="KW-0808">Transferase</keyword>
<evidence type="ECO:0000313" key="15">
    <source>
        <dbReference type="Proteomes" id="UP000321567"/>
    </source>
</evidence>
<comment type="catalytic activity">
    <reaction evidence="1">
        <text>ATP + protein L-histidine = ADP + protein N-phospho-L-histidine.</text>
        <dbReference type="EC" id="2.7.13.3"/>
    </reaction>
</comment>
<feature type="transmembrane region" description="Helical" evidence="12">
    <location>
        <begin position="12"/>
        <end position="31"/>
    </location>
</feature>
<dbReference type="SUPFAM" id="SSF55874">
    <property type="entry name" value="ATPase domain of HSP90 chaperone/DNA topoisomerase II/histidine kinase"/>
    <property type="match status" value="1"/>
</dbReference>
<keyword evidence="12" id="KW-1133">Transmembrane helix</keyword>
<evidence type="ECO:0000256" key="5">
    <source>
        <dbReference type="ARBA" id="ARBA00022553"/>
    </source>
</evidence>
<reference evidence="14 15" key="1">
    <citation type="submission" date="2019-07" db="EMBL/GenBank/DDBJ databases">
        <title>Whole genome shotgun sequence of Rhodospirillum oryzae NBRC 107573.</title>
        <authorList>
            <person name="Hosoyama A."/>
            <person name="Uohara A."/>
            <person name="Ohji S."/>
            <person name="Ichikawa N."/>
        </authorList>
    </citation>
    <scope>NUCLEOTIDE SEQUENCE [LARGE SCALE GENOMIC DNA]</scope>
    <source>
        <strain evidence="14 15">NBRC 107573</strain>
    </source>
</reference>
<dbReference type="Pfam" id="PF13188">
    <property type="entry name" value="PAS_8"/>
    <property type="match status" value="1"/>
</dbReference>
<dbReference type="SMART" id="SM00387">
    <property type="entry name" value="HATPase_c"/>
    <property type="match status" value="1"/>
</dbReference>
<dbReference type="InterPro" id="IPR035965">
    <property type="entry name" value="PAS-like_dom_sf"/>
</dbReference>
<dbReference type="FunFam" id="3.30.565.10:FF:000006">
    <property type="entry name" value="Sensor histidine kinase WalK"/>
    <property type="match status" value="1"/>
</dbReference>
<dbReference type="GO" id="GO:0016036">
    <property type="term" value="P:cellular response to phosphate starvation"/>
    <property type="evidence" value="ECO:0007669"/>
    <property type="project" value="TreeGrafter"/>
</dbReference>
<dbReference type="GO" id="GO:0000155">
    <property type="term" value="F:phosphorelay sensor kinase activity"/>
    <property type="evidence" value="ECO:0007669"/>
    <property type="project" value="InterPro"/>
</dbReference>
<evidence type="ECO:0000256" key="1">
    <source>
        <dbReference type="ARBA" id="ARBA00000085"/>
    </source>
</evidence>
<dbReference type="Pfam" id="PF02518">
    <property type="entry name" value="HATPase_c"/>
    <property type="match status" value="1"/>
</dbReference>
<dbReference type="FunFam" id="1.10.287.130:FF:000008">
    <property type="entry name" value="Two-component sensor histidine kinase"/>
    <property type="match status" value="1"/>
</dbReference>
<accession>A0A512H5X5</accession>
<evidence type="ECO:0000256" key="3">
    <source>
        <dbReference type="ARBA" id="ARBA00012438"/>
    </source>
</evidence>
<dbReference type="PRINTS" id="PR00344">
    <property type="entry name" value="BCTRLSENSOR"/>
</dbReference>